<feature type="domain" description="HTH cro/C1-type" evidence="1">
    <location>
        <begin position="21"/>
        <end position="65"/>
    </location>
</feature>
<dbReference type="SUPFAM" id="SSF47413">
    <property type="entry name" value="lambda repressor-like DNA-binding domains"/>
    <property type="match status" value="1"/>
</dbReference>
<evidence type="ECO:0000313" key="3">
    <source>
        <dbReference type="Proteomes" id="UP001597371"/>
    </source>
</evidence>
<evidence type="ECO:0000259" key="1">
    <source>
        <dbReference type="PROSITE" id="PS50943"/>
    </source>
</evidence>
<organism evidence="2 3">
    <name type="scientific">Aureimonas populi</name>
    <dbReference type="NCBI Taxonomy" id="1701758"/>
    <lineage>
        <taxon>Bacteria</taxon>
        <taxon>Pseudomonadati</taxon>
        <taxon>Pseudomonadota</taxon>
        <taxon>Alphaproteobacteria</taxon>
        <taxon>Hyphomicrobiales</taxon>
        <taxon>Aurantimonadaceae</taxon>
        <taxon>Aureimonas</taxon>
    </lineage>
</organism>
<comment type="caution">
    <text evidence="2">The sequence shown here is derived from an EMBL/GenBank/DDBJ whole genome shotgun (WGS) entry which is preliminary data.</text>
</comment>
<protein>
    <submittedName>
        <fullName evidence="2">Helix-turn-helix domain-containing protein</fullName>
    </submittedName>
</protein>
<keyword evidence="3" id="KW-1185">Reference proteome</keyword>
<proteinExistence type="predicted"/>
<dbReference type="EMBL" id="JBHUIJ010000002">
    <property type="protein sequence ID" value="MFD2235908.1"/>
    <property type="molecule type" value="Genomic_DNA"/>
</dbReference>
<reference evidence="3" key="1">
    <citation type="journal article" date="2019" name="Int. J. Syst. Evol. Microbiol.">
        <title>The Global Catalogue of Microorganisms (GCM) 10K type strain sequencing project: providing services to taxonomists for standard genome sequencing and annotation.</title>
        <authorList>
            <consortium name="The Broad Institute Genomics Platform"/>
            <consortium name="The Broad Institute Genome Sequencing Center for Infectious Disease"/>
            <person name="Wu L."/>
            <person name="Ma J."/>
        </authorList>
    </citation>
    <scope>NUCLEOTIDE SEQUENCE [LARGE SCALE GENOMIC DNA]</scope>
    <source>
        <strain evidence="3">ZS-35-S2</strain>
    </source>
</reference>
<dbReference type="SMART" id="SM00530">
    <property type="entry name" value="HTH_XRE"/>
    <property type="match status" value="1"/>
</dbReference>
<gene>
    <name evidence="2" type="ORF">ACFSKQ_00330</name>
</gene>
<dbReference type="Proteomes" id="UP001597371">
    <property type="component" value="Unassembled WGS sequence"/>
</dbReference>
<name>A0ABW5CGL3_9HYPH</name>
<dbReference type="Gene3D" id="1.10.260.40">
    <property type="entry name" value="lambda repressor-like DNA-binding domains"/>
    <property type="match status" value="1"/>
</dbReference>
<dbReference type="InterPro" id="IPR001387">
    <property type="entry name" value="Cro/C1-type_HTH"/>
</dbReference>
<dbReference type="CDD" id="cd00093">
    <property type="entry name" value="HTH_XRE"/>
    <property type="match status" value="1"/>
</dbReference>
<sequence>MPHKPETFTLNLKEACSTRRSVSDICRRIGINRQQFNRYINGQVLPSPHNLLRIAGHFGLAAEDFLLPAESFRLRLSGAAAPAVRGDMLQGAFPGDLPALRRYLGLYQTYHRSLSWPGRIVCSCTRLHEEGGMVLVKSIERIVDRENEIRQLSKYEGQAAYRRNRIFIVERSLGAEAMIAQTILLPFEVHQRVYLKGVTTGVSWRKDNLPYASRMIWRFLGPKASARAVLARCGVFEEDAQELPATVRGFLDAREPQMVGAAESLVP</sequence>
<evidence type="ECO:0000313" key="2">
    <source>
        <dbReference type="EMBL" id="MFD2235908.1"/>
    </source>
</evidence>
<dbReference type="RefSeq" id="WP_209736144.1">
    <property type="nucleotide sequence ID" value="NZ_CP072611.1"/>
</dbReference>
<accession>A0ABW5CGL3</accession>
<dbReference type="PROSITE" id="PS50943">
    <property type="entry name" value="HTH_CROC1"/>
    <property type="match status" value="1"/>
</dbReference>
<dbReference type="InterPro" id="IPR010982">
    <property type="entry name" value="Lambda_DNA-bd_dom_sf"/>
</dbReference>